<dbReference type="NCBIfam" id="TIGR01066">
    <property type="entry name" value="rplM_bact"/>
    <property type="match status" value="1"/>
</dbReference>
<dbReference type="GO" id="GO:0003729">
    <property type="term" value="F:mRNA binding"/>
    <property type="evidence" value="ECO:0007669"/>
    <property type="project" value="TreeGrafter"/>
</dbReference>
<dbReference type="PANTHER" id="PTHR11545:SF2">
    <property type="entry name" value="LARGE RIBOSOMAL SUBUNIT PROTEIN UL13M"/>
    <property type="match status" value="1"/>
</dbReference>
<keyword evidence="2" id="KW-0689">Ribosomal protein</keyword>
<dbReference type="Pfam" id="PF00572">
    <property type="entry name" value="Ribosomal_L13"/>
    <property type="match status" value="1"/>
</dbReference>
<dbReference type="CDD" id="cd00392">
    <property type="entry name" value="Ribosomal_L13"/>
    <property type="match status" value="1"/>
</dbReference>
<dbReference type="FunFam" id="3.90.1180.10:FF:000001">
    <property type="entry name" value="50S ribosomal protein L13"/>
    <property type="match status" value="1"/>
</dbReference>
<dbReference type="AlphaFoldDB" id="A0A382D4B9"/>
<evidence type="ECO:0008006" key="5">
    <source>
        <dbReference type="Google" id="ProtNLM"/>
    </source>
</evidence>
<dbReference type="HAMAP" id="MF_01366">
    <property type="entry name" value="Ribosomal_uL13"/>
    <property type="match status" value="1"/>
</dbReference>
<evidence type="ECO:0000256" key="3">
    <source>
        <dbReference type="ARBA" id="ARBA00023274"/>
    </source>
</evidence>
<sequence length="162" mass="18467">MVDYDVLSSLIFPANIELKMNKTRSLKSCEINKDWYVANAEGKTLGRFASEVAKILRGKHKPTFTPHMDMGDFVVVVNADKVSVSGKKDFQKTYFKHSEYIGSSTFTKLDHLRKTHPERIVEKAVWGMLPKNKLGRSIIKHLKVYSGPKHPHMAQQPKVLDI</sequence>
<dbReference type="InterPro" id="IPR005823">
    <property type="entry name" value="Ribosomal_uL13_bac-type"/>
</dbReference>
<dbReference type="InterPro" id="IPR005822">
    <property type="entry name" value="Ribosomal_uL13"/>
</dbReference>
<dbReference type="InterPro" id="IPR036899">
    <property type="entry name" value="Ribosomal_uL13_sf"/>
</dbReference>
<dbReference type="PANTHER" id="PTHR11545">
    <property type="entry name" value="RIBOSOMAL PROTEIN L13"/>
    <property type="match status" value="1"/>
</dbReference>
<evidence type="ECO:0000256" key="1">
    <source>
        <dbReference type="ARBA" id="ARBA00006227"/>
    </source>
</evidence>
<keyword evidence="3" id="KW-0687">Ribonucleoprotein</keyword>
<accession>A0A382D4B9</accession>
<evidence type="ECO:0000256" key="2">
    <source>
        <dbReference type="ARBA" id="ARBA00022980"/>
    </source>
</evidence>
<organism evidence="4">
    <name type="scientific">marine metagenome</name>
    <dbReference type="NCBI Taxonomy" id="408172"/>
    <lineage>
        <taxon>unclassified sequences</taxon>
        <taxon>metagenomes</taxon>
        <taxon>ecological metagenomes</taxon>
    </lineage>
</organism>
<dbReference type="GO" id="GO:0006412">
    <property type="term" value="P:translation"/>
    <property type="evidence" value="ECO:0007669"/>
    <property type="project" value="InterPro"/>
</dbReference>
<evidence type="ECO:0000313" key="4">
    <source>
        <dbReference type="EMBL" id="SVB32437.1"/>
    </source>
</evidence>
<protein>
    <recommendedName>
        <fullName evidence="5">50S ribosomal protein L13</fullName>
    </recommendedName>
</protein>
<comment type="similarity">
    <text evidence="1">Belongs to the universal ribosomal protein uL13 family.</text>
</comment>
<dbReference type="EMBL" id="UINC01037241">
    <property type="protein sequence ID" value="SVB32437.1"/>
    <property type="molecule type" value="Genomic_DNA"/>
</dbReference>
<dbReference type="PIRSF" id="PIRSF002181">
    <property type="entry name" value="Ribosomal_L13"/>
    <property type="match status" value="1"/>
</dbReference>
<gene>
    <name evidence="4" type="ORF">METZ01_LOCUS185291</name>
</gene>
<dbReference type="GO" id="GO:0022625">
    <property type="term" value="C:cytosolic large ribosomal subunit"/>
    <property type="evidence" value="ECO:0007669"/>
    <property type="project" value="TreeGrafter"/>
</dbReference>
<dbReference type="GO" id="GO:0003735">
    <property type="term" value="F:structural constituent of ribosome"/>
    <property type="evidence" value="ECO:0007669"/>
    <property type="project" value="InterPro"/>
</dbReference>
<dbReference type="Gene3D" id="3.90.1180.10">
    <property type="entry name" value="Ribosomal protein L13"/>
    <property type="match status" value="1"/>
</dbReference>
<reference evidence="4" key="1">
    <citation type="submission" date="2018-05" db="EMBL/GenBank/DDBJ databases">
        <authorList>
            <person name="Lanie J.A."/>
            <person name="Ng W.-L."/>
            <person name="Kazmierczak K.M."/>
            <person name="Andrzejewski T.M."/>
            <person name="Davidsen T.M."/>
            <person name="Wayne K.J."/>
            <person name="Tettelin H."/>
            <person name="Glass J.I."/>
            <person name="Rusch D."/>
            <person name="Podicherti R."/>
            <person name="Tsui H.-C.T."/>
            <person name="Winkler M.E."/>
        </authorList>
    </citation>
    <scope>NUCLEOTIDE SEQUENCE</scope>
</reference>
<name>A0A382D4B9_9ZZZZ</name>
<dbReference type="GO" id="GO:0017148">
    <property type="term" value="P:negative regulation of translation"/>
    <property type="evidence" value="ECO:0007669"/>
    <property type="project" value="TreeGrafter"/>
</dbReference>
<dbReference type="SUPFAM" id="SSF52161">
    <property type="entry name" value="Ribosomal protein L13"/>
    <property type="match status" value="1"/>
</dbReference>
<proteinExistence type="inferred from homology"/>